<dbReference type="AlphaFoldDB" id="A0A545TIA2"/>
<keyword evidence="1" id="KW-0472">Membrane</keyword>
<evidence type="ECO:0000313" key="2">
    <source>
        <dbReference type="EMBL" id="TQV76952.1"/>
    </source>
</evidence>
<dbReference type="InterPro" id="IPR007395">
    <property type="entry name" value="Zn_peptidase_2"/>
</dbReference>
<dbReference type="EMBL" id="VIKR01000001">
    <property type="protein sequence ID" value="TQV76952.1"/>
    <property type="molecule type" value="Genomic_DNA"/>
</dbReference>
<dbReference type="Proteomes" id="UP000317839">
    <property type="component" value="Unassembled WGS sequence"/>
</dbReference>
<evidence type="ECO:0000256" key="1">
    <source>
        <dbReference type="SAM" id="Phobius"/>
    </source>
</evidence>
<dbReference type="OrthoDB" id="9805386at2"/>
<accession>A0A545TIA2</accession>
<feature type="transmembrane region" description="Helical" evidence="1">
    <location>
        <begin position="203"/>
        <end position="223"/>
    </location>
</feature>
<evidence type="ECO:0000313" key="3">
    <source>
        <dbReference type="Proteomes" id="UP000317839"/>
    </source>
</evidence>
<protein>
    <submittedName>
        <fullName evidence="2">Zinc metallopeptidase</fullName>
    </submittedName>
</protein>
<keyword evidence="3" id="KW-1185">Reference proteome</keyword>
<reference evidence="2 3" key="1">
    <citation type="submission" date="2019-06" db="EMBL/GenBank/DDBJ databases">
        <title>Draft genome of Aliikangiella marina GYP-15.</title>
        <authorList>
            <person name="Wang G."/>
        </authorList>
    </citation>
    <scope>NUCLEOTIDE SEQUENCE [LARGE SCALE GENOMIC DNA]</scope>
    <source>
        <strain evidence="2 3">GYP-15</strain>
    </source>
</reference>
<proteinExistence type="predicted"/>
<dbReference type="Pfam" id="PF04298">
    <property type="entry name" value="Zn_peptidase_2"/>
    <property type="match status" value="1"/>
</dbReference>
<organism evidence="2 3">
    <name type="scientific">Aliikangiella marina</name>
    <dbReference type="NCBI Taxonomy" id="1712262"/>
    <lineage>
        <taxon>Bacteria</taxon>
        <taxon>Pseudomonadati</taxon>
        <taxon>Pseudomonadota</taxon>
        <taxon>Gammaproteobacteria</taxon>
        <taxon>Oceanospirillales</taxon>
        <taxon>Pleioneaceae</taxon>
        <taxon>Aliikangiella</taxon>
    </lineage>
</organism>
<keyword evidence="1" id="KW-1133">Transmembrane helix</keyword>
<sequence length="230" mass="25605">MIFALIGLFLIALIFGPQIWVKYVLNKHNKSLPDMPGTGGELANHLLRQFGLANVKLEETKPGTDHYDPQDNAVRLSPEYFQGKSLTAVAVAAHEVGHAIQFNRNEPVSFLRKRFLGKAHLMQKIGVYLLMGIPLIAGIIRIPHVAGLMLFIGLLTLLSSVFIYMAILPEEWDASFNKALPILEKGGYVPATYMPAIRQILKACALTYVAAALADVLSLWRWLALLRYVR</sequence>
<dbReference type="PANTHER" id="PTHR36434:SF1">
    <property type="entry name" value="MEMBRANE PROTEASE YUGP-RELATED"/>
    <property type="match status" value="1"/>
</dbReference>
<feature type="transmembrane region" description="Helical" evidence="1">
    <location>
        <begin position="148"/>
        <end position="168"/>
    </location>
</feature>
<comment type="caution">
    <text evidence="2">The sequence shown here is derived from an EMBL/GenBank/DDBJ whole genome shotgun (WGS) entry which is preliminary data.</text>
</comment>
<feature type="transmembrane region" description="Helical" evidence="1">
    <location>
        <begin position="121"/>
        <end position="142"/>
    </location>
</feature>
<name>A0A545TIA2_9GAMM</name>
<keyword evidence="1" id="KW-0812">Transmembrane</keyword>
<feature type="transmembrane region" description="Helical" evidence="1">
    <location>
        <begin position="6"/>
        <end position="25"/>
    </location>
</feature>
<gene>
    <name evidence="2" type="ORF">FLL45_03095</name>
</gene>
<dbReference type="PANTHER" id="PTHR36434">
    <property type="entry name" value="MEMBRANE PROTEASE YUGP-RELATED"/>
    <property type="match status" value="1"/>
</dbReference>